<dbReference type="InterPro" id="IPR007048">
    <property type="entry name" value="IraD/Gp25-like"/>
</dbReference>
<dbReference type="PANTHER" id="PTHR38595:SF1">
    <property type="entry name" value="TYPE VI SECRETION SYSTEM COMPONENT TSSE1"/>
    <property type="match status" value="1"/>
</dbReference>
<comment type="caution">
    <text evidence="2">The sequence shown here is derived from an EMBL/GenBank/DDBJ whole genome shotgun (WGS) entry which is preliminary data.</text>
</comment>
<evidence type="ECO:0000313" key="3">
    <source>
        <dbReference type="Proteomes" id="UP000328092"/>
    </source>
</evidence>
<dbReference type="RefSeq" id="WP_244626750.1">
    <property type="nucleotide sequence ID" value="NZ_CAADFC020000028.1"/>
</dbReference>
<feature type="domain" description="IraD/Gp25-like" evidence="1">
    <location>
        <begin position="58"/>
        <end position="159"/>
    </location>
</feature>
<gene>
    <name evidence="2" type="ORF">CI1B_63810</name>
</gene>
<evidence type="ECO:0000313" key="2">
    <source>
        <dbReference type="EMBL" id="VIO76376.1"/>
    </source>
</evidence>
<dbReference type="Gene3D" id="3.10.450.40">
    <property type="match status" value="1"/>
</dbReference>
<protein>
    <recommendedName>
        <fullName evidence="1">IraD/Gp25-like domain-containing protein</fullName>
    </recommendedName>
</protein>
<proteinExistence type="predicted"/>
<dbReference type="InterPro" id="IPR017737">
    <property type="entry name" value="TssE1-like"/>
</dbReference>
<organism evidence="2 3">
    <name type="scientific">Bradyrhizobium ivorense</name>
    <dbReference type="NCBI Taxonomy" id="2511166"/>
    <lineage>
        <taxon>Bacteria</taxon>
        <taxon>Pseudomonadati</taxon>
        <taxon>Pseudomonadota</taxon>
        <taxon>Alphaproteobacteria</taxon>
        <taxon>Hyphomicrobiales</taxon>
        <taxon>Nitrobacteraceae</taxon>
        <taxon>Bradyrhizobium</taxon>
    </lineage>
</organism>
<dbReference type="NCBIfam" id="TIGR03357">
    <property type="entry name" value="VI_zyme"/>
    <property type="match status" value="1"/>
</dbReference>
<sequence>MADRDIKTRLSPPLMHVFRSAHLAKDAQKTVDLRDEAGERVIAGRRLRARQVITEPALRREVARDLDSLLNTIAMASTIDMSEVPHVRKSILNFGIADLARLSIDEAAVDDIPEEIRTAILNYEPRLAPSSLQIERDTTVNVTELKVRFVVRAELVCHPVHVPVEFIADVIDAGKIVINRV</sequence>
<dbReference type="Proteomes" id="UP000328092">
    <property type="component" value="Unassembled WGS sequence"/>
</dbReference>
<dbReference type="PANTHER" id="PTHR38595">
    <property type="entry name" value="CYTOPLASMIC PROTEIN-RELATED"/>
    <property type="match status" value="1"/>
</dbReference>
<evidence type="ECO:0000259" key="1">
    <source>
        <dbReference type="Pfam" id="PF04965"/>
    </source>
</evidence>
<dbReference type="InterPro" id="IPR053176">
    <property type="entry name" value="T6SS_TssE1-like"/>
</dbReference>
<accession>A0A508TQ80</accession>
<dbReference type="Pfam" id="PF04965">
    <property type="entry name" value="GPW_gp25"/>
    <property type="match status" value="1"/>
</dbReference>
<dbReference type="SUPFAM" id="SSF160719">
    <property type="entry name" value="gpW/gp25-like"/>
    <property type="match status" value="1"/>
</dbReference>
<dbReference type="EMBL" id="CAADFC020000028">
    <property type="protein sequence ID" value="VIO76376.1"/>
    <property type="molecule type" value="Genomic_DNA"/>
</dbReference>
<reference evidence="2" key="1">
    <citation type="submission" date="2019-02" db="EMBL/GenBank/DDBJ databases">
        <authorList>
            <person name="Pothier F.J."/>
        </authorList>
    </citation>
    <scope>NUCLEOTIDE SEQUENCE</scope>
    <source>
        <strain evidence="2">CI-1B</strain>
    </source>
</reference>
<keyword evidence="3" id="KW-1185">Reference proteome</keyword>
<dbReference type="AlphaFoldDB" id="A0A508TQ80"/>
<name>A0A508TQ80_9BRAD</name>